<evidence type="ECO:0000259" key="20">
    <source>
        <dbReference type="PROSITE" id="PS51194"/>
    </source>
</evidence>
<dbReference type="InterPro" id="IPR027417">
    <property type="entry name" value="P-loop_NTPase"/>
</dbReference>
<evidence type="ECO:0000256" key="5">
    <source>
        <dbReference type="ARBA" id="ARBA00022475"/>
    </source>
</evidence>
<evidence type="ECO:0000256" key="2">
    <source>
        <dbReference type="ARBA" id="ARBA00004170"/>
    </source>
</evidence>
<keyword evidence="12 16" id="KW-0653">Protein transport</keyword>
<dbReference type="Pfam" id="PF02810">
    <property type="entry name" value="SEC-C"/>
    <property type="match status" value="1"/>
</dbReference>
<proteinExistence type="inferred from homology"/>
<evidence type="ECO:0000256" key="8">
    <source>
        <dbReference type="ARBA" id="ARBA00022723"/>
    </source>
</evidence>
<dbReference type="NCBIfam" id="TIGR00963">
    <property type="entry name" value="secA"/>
    <property type="match status" value="1"/>
</dbReference>
<feature type="compositionally biased region" description="Polar residues" evidence="18">
    <location>
        <begin position="954"/>
        <end position="964"/>
    </location>
</feature>
<keyword evidence="23" id="KW-1185">Reference proteome</keyword>
<organism evidence="22 23">
    <name type="scientific">Candidatus Hydrogenosomobacter endosymbioticus</name>
    <dbReference type="NCBI Taxonomy" id="2558174"/>
    <lineage>
        <taxon>Bacteria</taxon>
        <taxon>Pseudomonadati</taxon>
        <taxon>Pseudomonadota</taxon>
        <taxon>Alphaproteobacteria</taxon>
        <taxon>Holosporales</taxon>
        <taxon>Holosporaceae</taxon>
        <taxon>Candidatus Hydrogenosomobacter</taxon>
    </lineage>
</organism>
<comment type="function">
    <text evidence="16">Part of the Sec protein translocase complex. Interacts with the SecYEG preprotein conducting channel. Has a central role in coupling the hydrolysis of ATP to the transfer of proteins into and across the cell membrane, serving both as a receptor for the preprotein-SecB complex and as an ATP-driven molecular motor driving the stepwise translocation of polypeptide chains across the membrane.</text>
</comment>
<protein>
    <recommendedName>
        <fullName evidence="16 17">Protein translocase subunit SecA</fullName>
        <ecNumber evidence="16">7.4.2.8</ecNumber>
    </recommendedName>
</protein>
<sequence>MQLSVLGKIAARFSRNEKIVRKLDSYVKKINKLEPAMEKLSDEKLRAKTDEFKQRLANGETLDDILVEAFAVVREASKRTLRMRHFDVQLKGGIVLHRGMIAEMKTGEGKTLVATLPIYLNALSGKGAHVVTVNDYLARRDSREMGRIYKFLGLSVGCIVNGLADFDRKEQYACDITYGTNNEFGFDYLRDNMKFELDEMCQRELNYAIVDEVDSILIDEARTPLIISGASDDSSDLYITVNKLMQEILPEDYEKEEKSKSVVLTDKGHEHIEKLVNDAGLMSGSHLYQTQNTILIHHINQALKANIMFHKDVDYIVATVGKKKKILIIDEFTGRALPDRRYSDGLHQALEAKEGLKVESENQTLASITFQNFFTMYKKLAGMTGTALTESHEFSEMYKLQVIAIPTNKPMIRNDMDDEIFRTFAEKLGVVVAVVGDCQKRGQPVLVGTISIEKSEIFSNALTKAGIKHNVLNARHHEQEAEIIANAGIPGSVTIATNMAGRGTDIKLGGNVDMLIAQSVRGIEDEEIREKISKEVRSQVLQDSVRAKNAGGLFVIGTERHESRRIDNQLRGRSGRQGDPGASKFFISLEDDLMRIFGPSISMLDRWFQKMDLENGEPIQHPWISKSIEKAQQRVEAHNFDIRKHLLKYSSIPNQQRSAVYKKRLDLMSSPDMGAEVRQMAIDTIASLINLHTDEKSLPDNWDIEKLNEGMNRIFNIEVSMQDILSHEALTPQFLQEILEERVMERLGQQEKLIGEEHVGYIQRAIILRTLDSVWKEHLNLLEYLYNGIHLQSYGQKDPLNVYKQEAFTMFNTMIAKWRETVLAFLFNFYPQNSHSSEVASDLLRDDDGEFDSFIYDHPEEAGALVNELSSSMVYNNNSETENLDPAPKKKKASKTKEKEASSSETPPSAETRKKKQKNIAVSATTQKNNVLDDEKTPRKKTIRKKPSPKNSEETAVSGTNVSGTDRKKPKTHDKQPKSIGPGESVSHKMASNFQAPGSRNAPCPCGSGLRYKHCHGKLS</sequence>
<dbReference type="PROSITE" id="PS51194">
    <property type="entry name" value="HELICASE_CTER"/>
    <property type="match status" value="1"/>
</dbReference>
<evidence type="ECO:0000256" key="11">
    <source>
        <dbReference type="ARBA" id="ARBA00022840"/>
    </source>
</evidence>
<dbReference type="InterPro" id="IPR001650">
    <property type="entry name" value="Helicase_C-like"/>
</dbReference>
<keyword evidence="8" id="KW-0479">Metal-binding</keyword>
<evidence type="ECO:0000256" key="3">
    <source>
        <dbReference type="ARBA" id="ARBA00007650"/>
    </source>
</evidence>
<dbReference type="PRINTS" id="PR00906">
    <property type="entry name" value="SECA"/>
</dbReference>
<keyword evidence="4 16" id="KW-0813">Transport</keyword>
<dbReference type="EMBL" id="AP025225">
    <property type="protein sequence ID" value="BDB95933.1"/>
    <property type="molecule type" value="Genomic_DNA"/>
</dbReference>
<dbReference type="InterPro" id="IPR014018">
    <property type="entry name" value="SecA_motor_DEAD"/>
</dbReference>
<evidence type="ECO:0000256" key="14">
    <source>
        <dbReference type="ARBA" id="ARBA00023010"/>
    </source>
</evidence>
<feature type="binding site" evidence="16">
    <location>
        <begin position="107"/>
        <end position="111"/>
    </location>
    <ligand>
        <name>ATP</name>
        <dbReference type="ChEBI" id="CHEBI:30616"/>
    </ligand>
</feature>
<feature type="domain" description="Helicase C-terminal" evidence="20">
    <location>
        <begin position="430"/>
        <end position="619"/>
    </location>
</feature>
<dbReference type="Gene3D" id="3.40.50.300">
    <property type="entry name" value="P-loop containing nucleotide triphosphate hydrolases"/>
    <property type="match status" value="2"/>
</dbReference>
<evidence type="ECO:0000256" key="17">
    <source>
        <dbReference type="RuleBase" id="RU003874"/>
    </source>
</evidence>
<dbReference type="Gene3D" id="3.90.1440.10">
    <property type="entry name" value="SecA, preprotein cross-linking domain"/>
    <property type="match status" value="1"/>
</dbReference>
<feature type="domain" description="SecA family profile" evidence="21">
    <location>
        <begin position="5"/>
        <end position="620"/>
    </location>
</feature>
<dbReference type="Pfam" id="PF01043">
    <property type="entry name" value="SecA_PP_bind"/>
    <property type="match status" value="1"/>
</dbReference>
<dbReference type="PANTHER" id="PTHR30612:SF0">
    <property type="entry name" value="CHLOROPLAST PROTEIN-TRANSPORTING ATPASE"/>
    <property type="match status" value="1"/>
</dbReference>
<comment type="catalytic activity">
    <reaction evidence="16">
        <text>ATP + H2O + cellular proteinSide 1 = ADP + phosphate + cellular proteinSide 2.</text>
        <dbReference type="EC" id="7.4.2.8"/>
    </reaction>
</comment>
<keyword evidence="14 16" id="KW-0811">Translocation</keyword>
<dbReference type="SMART" id="SM00958">
    <property type="entry name" value="SecA_PP_bind"/>
    <property type="match status" value="1"/>
</dbReference>
<dbReference type="InterPro" id="IPR000185">
    <property type="entry name" value="SecA"/>
</dbReference>
<gene>
    <name evidence="16 22" type="primary">secA</name>
    <name evidence="22" type="ORF">HYD_0660</name>
</gene>
<comment type="subcellular location">
    <subcellularLocation>
        <location evidence="16">Cell membrane</location>
        <topology evidence="16">Peripheral membrane protein</topology>
        <orientation evidence="16">Cytoplasmic side</orientation>
    </subcellularLocation>
    <subcellularLocation>
        <location evidence="16">Cytoplasm</location>
    </subcellularLocation>
    <subcellularLocation>
        <location evidence="2">Membrane</location>
        <topology evidence="2">Peripheral membrane protein</topology>
    </subcellularLocation>
    <text evidence="16">Distribution is 50-50.</text>
</comment>
<evidence type="ECO:0000259" key="19">
    <source>
        <dbReference type="PROSITE" id="PS51192"/>
    </source>
</evidence>
<reference evidence="22" key="1">
    <citation type="submission" date="2021-10" db="EMBL/GenBank/DDBJ databases">
        <title>Genome Sequence of The Candidatus Hydrogeosomobacter endosymbioticus, an Intracellular Bacterial Symbiont of the Anaerobic Ciliate GW7.</title>
        <authorList>
            <person name="Shiohama Y."/>
            <person name="Shinzato N."/>
        </authorList>
    </citation>
    <scope>NUCLEOTIDE SEQUENCE [LARGE SCALE GENOMIC DNA]</scope>
    <source>
        <strain evidence="22">200920</strain>
    </source>
</reference>
<keyword evidence="5 16" id="KW-1003">Cell membrane</keyword>
<dbReference type="RefSeq" id="WP_236865185.1">
    <property type="nucleotide sequence ID" value="NZ_AP025225.1"/>
</dbReference>
<dbReference type="EC" id="7.4.2.8" evidence="16"/>
<evidence type="ECO:0000256" key="12">
    <source>
        <dbReference type="ARBA" id="ARBA00022927"/>
    </source>
</evidence>
<dbReference type="InterPro" id="IPR011116">
    <property type="entry name" value="SecA_Wing/Scaffold"/>
</dbReference>
<keyword evidence="13 16" id="KW-1278">Translocase</keyword>
<evidence type="ECO:0000256" key="6">
    <source>
        <dbReference type="ARBA" id="ARBA00022490"/>
    </source>
</evidence>
<dbReference type="PROSITE" id="PS51196">
    <property type="entry name" value="SECA_MOTOR_DEAD"/>
    <property type="match status" value="1"/>
</dbReference>
<dbReference type="SMART" id="SM00957">
    <property type="entry name" value="SecA_DEAD"/>
    <property type="match status" value="1"/>
</dbReference>
<feature type="compositionally biased region" description="Basic residues" evidence="18">
    <location>
        <begin position="938"/>
        <end position="948"/>
    </location>
</feature>
<dbReference type="InterPro" id="IPR044722">
    <property type="entry name" value="SecA_SF2_C"/>
</dbReference>
<dbReference type="InterPro" id="IPR036266">
    <property type="entry name" value="SecA_Wing/Scaffold_sf"/>
</dbReference>
<keyword evidence="10" id="KW-0862">Zinc</keyword>
<dbReference type="HAMAP" id="MF_01382">
    <property type="entry name" value="SecA"/>
    <property type="match status" value="1"/>
</dbReference>
<evidence type="ECO:0000256" key="1">
    <source>
        <dbReference type="ARBA" id="ARBA00001947"/>
    </source>
</evidence>
<dbReference type="PROSITE" id="PS01312">
    <property type="entry name" value="SECA"/>
    <property type="match status" value="1"/>
</dbReference>
<feature type="domain" description="Helicase ATP-binding" evidence="19">
    <location>
        <begin position="91"/>
        <end position="250"/>
    </location>
</feature>
<dbReference type="NCBIfam" id="NF009538">
    <property type="entry name" value="PRK12904.1"/>
    <property type="match status" value="1"/>
</dbReference>
<evidence type="ECO:0000256" key="13">
    <source>
        <dbReference type="ARBA" id="ARBA00022967"/>
    </source>
</evidence>
<dbReference type="InterPro" id="IPR011115">
    <property type="entry name" value="SecA_DEAD"/>
</dbReference>
<dbReference type="Pfam" id="PF07517">
    <property type="entry name" value="SecA_DEAD"/>
    <property type="match status" value="1"/>
</dbReference>
<dbReference type="InterPro" id="IPR036670">
    <property type="entry name" value="SecA_X-link_sf"/>
</dbReference>
<evidence type="ECO:0000256" key="15">
    <source>
        <dbReference type="ARBA" id="ARBA00023136"/>
    </source>
</evidence>
<name>A0ABM7V8W7_9PROT</name>
<evidence type="ECO:0000256" key="9">
    <source>
        <dbReference type="ARBA" id="ARBA00022741"/>
    </source>
</evidence>
<dbReference type="InterPro" id="IPR020937">
    <property type="entry name" value="SecA_CS"/>
</dbReference>
<dbReference type="Gene3D" id="3.10.450.50">
    <property type="match status" value="1"/>
</dbReference>
<comment type="cofactor">
    <cofactor evidence="1">
        <name>Zn(2+)</name>
        <dbReference type="ChEBI" id="CHEBI:29105"/>
    </cofactor>
</comment>
<dbReference type="InterPro" id="IPR014001">
    <property type="entry name" value="Helicase_ATP-bd"/>
</dbReference>
<dbReference type="InterPro" id="IPR011130">
    <property type="entry name" value="SecA_preprotein_X-link_dom"/>
</dbReference>
<keyword evidence="7" id="KW-0997">Cell inner membrane</keyword>
<feature type="binding site" evidence="16">
    <location>
        <position position="505"/>
    </location>
    <ligand>
        <name>ATP</name>
        <dbReference type="ChEBI" id="CHEBI:30616"/>
    </ligand>
</feature>
<dbReference type="SUPFAM" id="SSF81767">
    <property type="entry name" value="Pre-protein crosslinking domain of SecA"/>
    <property type="match status" value="1"/>
</dbReference>
<dbReference type="Pfam" id="PF21090">
    <property type="entry name" value="P-loop_SecA"/>
    <property type="match status" value="1"/>
</dbReference>
<comment type="similarity">
    <text evidence="3 16 17">Belongs to the SecA family.</text>
</comment>
<feature type="region of interest" description="Disordered" evidence="18">
    <location>
        <begin position="877"/>
        <end position="1020"/>
    </location>
</feature>
<dbReference type="SUPFAM" id="SSF52540">
    <property type="entry name" value="P-loop containing nucleoside triphosphate hydrolases"/>
    <property type="match status" value="2"/>
</dbReference>
<dbReference type="Gene3D" id="1.10.3060.10">
    <property type="entry name" value="Helical scaffold and wing domains of SecA"/>
    <property type="match status" value="1"/>
</dbReference>
<evidence type="ECO:0000256" key="10">
    <source>
        <dbReference type="ARBA" id="ARBA00022833"/>
    </source>
</evidence>
<accession>A0ABM7V8W7</accession>
<dbReference type="PANTHER" id="PTHR30612">
    <property type="entry name" value="SECA INNER MEMBRANE COMPONENT OF SEC PROTEIN SECRETION SYSTEM"/>
    <property type="match status" value="1"/>
</dbReference>
<keyword evidence="6 16" id="KW-0963">Cytoplasm</keyword>
<dbReference type="PROSITE" id="PS51192">
    <property type="entry name" value="HELICASE_ATP_BIND_1"/>
    <property type="match status" value="1"/>
</dbReference>
<evidence type="ECO:0000313" key="22">
    <source>
        <dbReference type="EMBL" id="BDB95933.1"/>
    </source>
</evidence>
<feature type="binding site" evidence="16">
    <location>
        <position position="89"/>
    </location>
    <ligand>
        <name>ATP</name>
        <dbReference type="ChEBI" id="CHEBI:30616"/>
    </ligand>
</feature>
<evidence type="ECO:0000256" key="7">
    <source>
        <dbReference type="ARBA" id="ARBA00022519"/>
    </source>
</evidence>
<dbReference type="Pfam" id="PF07516">
    <property type="entry name" value="SecA_SW"/>
    <property type="match status" value="1"/>
</dbReference>
<evidence type="ECO:0000256" key="4">
    <source>
        <dbReference type="ARBA" id="ARBA00022448"/>
    </source>
</evidence>
<keyword evidence="15 16" id="KW-0472">Membrane</keyword>
<evidence type="ECO:0000256" key="18">
    <source>
        <dbReference type="SAM" id="MobiDB-lite"/>
    </source>
</evidence>
<dbReference type="CDD" id="cd17928">
    <property type="entry name" value="DEXDc_SecA"/>
    <property type="match status" value="1"/>
</dbReference>
<feature type="compositionally biased region" description="Basic residues" evidence="18">
    <location>
        <begin position="1011"/>
        <end position="1020"/>
    </location>
</feature>
<comment type="subunit">
    <text evidence="16">Monomer and homodimer. Part of the essential Sec protein translocation apparatus which comprises SecA, SecYEG and auxiliary proteins SecDF-YajC and YidC.</text>
</comment>
<keyword evidence="11 16" id="KW-0067">ATP-binding</keyword>
<feature type="compositionally biased region" description="Polar residues" evidence="18">
    <location>
        <begin position="920"/>
        <end position="930"/>
    </location>
</feature>
<dbReference type="CDD" id="cd18803">
    <property type="entry name" value="SF2_C_secA"/>
    <property type="match status" value="1"/>
</dbReference>
<evidence type="ECO:0000313" key="23">
    <source>
        <dbReference type="Proteomes" id="UP001320209"/>
    </source>
</evidence>
<evidence type="ECO:0000259" key="21">
    <source>
        <dbReference type="PROSITE" id="PS51196"/>
    </source>
</evidence>
<dbReference type="SUPFAM" id="SSF81886">
    <property type="entry name" value="Helical scaffold and wing domains of SecA"/>
    <property type="match status" value="1"/>
</dbReference>
<keyword evidence="9 16" id="KW-0547">Nucleotide-binding</keyword>
<evidence type="ECO:0000256" key="16">
    <source>
        <dbReference type="HAMAP-Rule" id="MF_01382"/>
    </source>
</evidence>
<dbReference type="Proteomes" id="UP001320209">
    <property type="component" value="Chromosome"/>
</dbReference>
<dbReference type="InterPro" id="IPR004027">
    <property type="entry name" value="SEC_C_motif"/>
</dbReference>